<sequence>MKLSDIKGDQVLDILAELIVPVTNIAMDEAAAAIFKKAELPEGESRTTFALKRIQKNIPALIKGHKDDLIKIMAVISQQTEDEYKQGLSMASFIRDLTDLMSDEEFVKLFT</sequence>
<dbReference type="EMBL" id="BK032529">
    <property type="protein sequence ID" value="DAF46002.1"/>
    <property type="molecule type" value="Genomic_DNA"/>
</dbReference>
<evidence type="ECO:0000313" key="1">
    <source>
        <dbReference type="EMBL" id="DAF46002.1"/>
    </source>
</evidence>
<organism evidence="1">
    <name type="scientific">Myoviridae sp. cthAo37</name>
    <dbReference type="NCBI Taxonomy" id="2827701"/>
    <lineage>
        <taxon>Viruses</taxon>
        <taxon>Duplodnaviria</taxon>
        <taxon>Heunggongvirae</taxon>
        <taxon>Uroviricota</taxon>
        <taxon>Caudoviricetes</taxon>
    </lineage>
</organism>
<name>A0A8S5S5M5_9CAUD</name>
<proteinExistence type="predicted"/>
<accession>A0A8S5S5M5</accession>
<protein>
    <submittedName>
        <fullName evidence="1">Uncharacterized protein</fullName>
    </submittedName>
</protein>
<reference evidence="1" key="1">
    <citation type="journal article" date="2021" name="Proc. Natl. Acad. Sci. U.S.A.">
        <title>A Catalog of Tens of Thousands of Viruses from Human Metagenomes Reveals Hidden Associations with Chronic Diseases.</title>
        <authorList>
            <person name="Tisza M.J."/>
            <person name="Buck C.B."/>
        </authorList>
    </citation>
    <scope>NUCLEOTIDE SEQUENCE</scope>
    <source>
        <strain evidence="1">CthAo37</strain>
    </source>
</reference>